<evidence type="ECO:0000256" key="5">
    <source>
        <dbReference type="ARBA" id="ARBA00023002"/>
    </source>
</evidence>
<keyword evidence="8" id="KW-0472">Membrane</keyword>
<evidence type="ECO:0000313" key="10">
    <source>
        <dbReference type="Proteomes" id="UP000014500"/>
    </source>
</evidence>
<dbReference type="GO" id="GO:0016705">
    <property type="term" value="F:oxidoreductase activity, acting on paired donors, with incorporation or reduction of molecular oxygen"/>
    <property type="evidence" value="ECO:0007669"/>
    <property type="project" value="InterPro"/>
</dbReference>
<dbReference type="InterPro" id="IPR001128">
    <property type="entry name" value="Cyt_P450"/>
</dbReference>
<keyword evidence="3" id="KW-0349">Heme</keyword>
<keyword evidence="10" id="KW-1185">Reference proteome</keyword>
<dbReference type="PRINTS" id="PR00464">
    <property type="entry name" value="EP450II"/>
</dbReference>
<dbReference type="EMBL" id="JH431229">
    <property type="status" value="NOT_ANNOTATED_CDS"/>
    <property type="molecule type" value="Genomic_DNA"/>
</dbReference>
<dbReference type="PhylomeDB" id="T1JMA8"/>
<evidence type="ECO:0000256" key="6">
    <source>
        <dbReference type="ARBA" id="ARBA00023004"/>
    </source>
</evidence>
<dbReference type="Pfam" id="PF00067">
    <property type="entry name" value="p450"/>
    <property type="match status" value="1"/>
</dbReference>
<comment type="cofactor">
    <cofactor evidence="1">
        <name>heme</name>
        <dbReference type="ChEBI" id="CHEBI:30413"/>
    </cofactor>
</comment>
<keyword evidence="8" id="KW-1133">Transmembrane helix</keyword>
<proteinExistence type="inferred from homology"/>
<dbReference type="SUPFAM" id="SSF48264">
    <property type="entry name" value="Cytochrome P450"/>
    <property type="match status" value="1"/>
</dbReference>
<dbReference type="GO" id="GO:0008395">
    <property type="term" value="F:steroid hydroxylase activity"/>
    <property type="evidence" value="ECO:0007669"/>
    <property type="project" value="TreeGrafter"/>
</dbReference>
<keyword evidence="5" id="KW-0560">Oxidoreductase</keyword>
<keyword evidence="7" id="KW-0503">Monooxygenase</keyword>
<dbReference type="PANTHER" id="PTHR24302:SF15">
    <property type="entry name" value="FATTY-ACID PEROXYGENASE"/>
    <property type="match status" value="1"/>
</dbReference>
<evidence type="ECO:0000256" key="3">
    <source>
        <dbReference type="ARBA" id="ARBA00022617"/>
    </source>
</evidence>
<evidence type="ECO:0000313" key="9">
    <source>
        <dbReference type="EnsemblMetazoa" id="SMAR014988-PA"/>
    </source>
</evidence>
<evidence type="ECO:0000256" key="4">
    <source>
        <dbReference type="ARBA" id="ARBA00022723"/>
    </source>
</evidence>
<evidence type="ECO:0000256" key="7">
    <source>
        <dbReference type="ARBA" id="ARBA00023033"/>
    </source>
</evidence>
<dbReference type="GO" id="GO:0005506">
    <property type="term" value="F:iron ion binding"/>
    <property type="evidence" value="ECO:0007669"/>
    <property type="project" value="InterPro"/>
</dbReference>
<reference evidence="10" key="1">
    <citation type="submission" date="2011-05" db="EMBL/GenBank/DDBJ databases">
        <authorList>
            <person name="Richards S.R."/>
            <person name="Qu J."/>
            <person name="Jiang H."/>
            <person name="Jhangiani S.N."/>
            <person name="Agravi P."/>
            <person name="Goodspeed R."/>
            <person name="Gross S."/>
            <person name="Mandapat C."/>
            <person name="Jackson L."/>
            <person name="Mathew T."/>
            <person name="Pu L."/>
            <person name="Thornton R."/>
            <person name="Saada N."/>
            <person name="Wilczek-Boney K.B."/>
            <person name="Lee S."/>
            <person name="Kovar C."/>
            <person name="Wu Y."/>
            <person name="Scherer S.E."/>
            <person name="Worley K.C."/>
            <person name="Muzny D.M."/>
            <person name="Gibbs R."/>
        </authorList>
    </citation>
    <scope>NUCLEOTIDE SEQUENCE</scope>
    <source>
        <strain evidence="10">Brora</strain>
    </source>
</reference>
<dbReference type="HOGENOM" id="CLU_001570_5_2_1"/>
<dbReference type="InterPro" id="IPR036396">
    <property type="entry name" value="Cyt_P450_sf"/>
</dbReference>
<dbReference type="eggNOG" id="KOG0158">
    <property type="taxonomic scope" value="Eukaryota"/>
</dbReference>
<comment type="similarity">
    <text evidence="2">Belongs to the cytochrome P450 family.</text>
</comment>
<dbReference type="EnsemblMetazoa" id="SMAR014988-RA">
    <property type="protein sequence ID" value="SMAR014988-PA"/>
    <property type="gene ID" value="SMAR014988"/>
</dbReference>
<dbReference type="GO" id="GO:0020037">
    <property type="term" value="F:heme binding"/>
    <property type="evidence" value="ECO:0007669"/>
    <property type="project" value="InterPro"/>
</dbReference>
<dbReference type="STRING" id="126957.T1JMA8"/>
<dbReference type="InterPro" id="IPR002402">
    <property type="entry name" value="Cyt_P450_E_grp-II"/>
</dbReference>
<dbReference type="InterPro" id="IPR050705">
    <property type="entry name" value="Cytochrome_P450_3A"/>
</dbReference>
<accession>T1JMA8</accession>
<dbReference type="Proteomes" id="UP000014500">
    <property type="component" value="Unassembled WGS sequence"/>
</dbReference>
<protein>
    <recommendedName>
        <fullName evidence="11">Cytochrome P450</fullName>
    </recommendedName>
</protein>
<evidence type="ECO:0000256" key="2">
    <source>
        <dbReference type="ARBA" id="ARBA00010617"/>
    </source>
</evidence>
<dbReference type="Gene3D" id="1.10.630.10">
    <property type="entry name" value="Cytochrome P450"/>
    <property type="match status" value="1"/>
</dbReference>
<evidence type="ECO:0000256" key="1">
    <source>
        <dbReference type="ARBA" id="ARBA00001971"/>
    </source>
</evidence>
<dbReference type="AlphaFoldDB" id="T1JMA8"/>
<organism evidence="9 10">
    <name type="scientific">Strigamia maritima</name>
    <name type="common">European centipede</name>
    <name type="synonym">Geophilus maritimus</name>
    <dbReference type="NCBI Taxonomy" id="126957"/>
    <lineage>
        <taxon>Eukaryota</taxon>
        <taxon>Metazoa</taxon>
        <taxon>Ecdysozoa</taxon>
        <taxon>Arthropoda</taxon>
        <taxon>Myriapoda</taxon>
        <taxon>Chilopoda</taxon>
        <taxon>Pleurostigmophora</taxon>
        <taxon>Geophilomorpha</taxon>
        <taxon>Linotaeniidae</taxon>
        <taxon>Strigamia</taxon>
    </lineage>
</organism>
<sequence>MDLILYCWLLPVVIGLVSVWYIYVTWNFDYWKKQGVPGEKPYLLIGTFKPFWMYSVQDQDVEAMKKYGHVHGYSKKWKMVRNTLTPTFTLGKLKQMVYLIEECAEQSIDSLKDKIDIGGPIELTGIFSVLTLDVIASVAFGMKSDCIKNSNSEFVFQAQKIVQPNLKIIYLLCKISDILPVLKFFPLSLLRNPFKYFLQIADNAIDMRLKNKDFSRKDLLQIMLEAEIPNKTEENENQQKGIKKSYETTSNALSFLAYELASNHDIQEKLIKEVDDVMADKTLRKYPPFVRTDRVCEKDEYNLNGIKLKKE</sequence>
<keyword evidence="6" id="KW-0408">Iron</keyword>
<dbReference type="PANTHER" id="PTHR24302">
    <property type="entry name" value="CYTOCHROME P450 FAMILY 3"/>
    <property type="match status" value="1"/>
</dbReference>
<feature type="transmembrane region" description="Helical" evidence="8">
    <location>
        <begin position="6"/>
        <end position="24"/>
    </location>
</feature>
<keyword evidence="8" id="KW-0812">Transmembrane</keyword>
<name>T1JMA8_STRMM</name>
<evidence type="ECO:0008006" key="11">
    <source>
        <dbReference type="Google" id="ProtNLM"/>
    </source>
</evidence>
<reference evidence="9" key="2">
    <citation type="submission" date="2015-02" db="UniProtKB">
        <authorList>
            <consortium name="EnsemblMetazoa"/>
        </authorList>
    </citation>
    <scope>IDENTIFICATION</scope>
</reference>
<keyword evidence="4" id="KW-0479">Metal-binding</keyword>
<evidence type="ECO:0000256" key="8">
    <source>
        <dbReference type="SAM" id="Phobius"/>
    </source>
</evidence>